<dbReference type="Proteomes" id="UP000000391">
    <property type="component" value="Chromosome"/>
</dbReference>
<dbReference type="NCBIfam" id="TIGR03626">
    <property type="entry name" value="L3_arch"/>
    <property type="match status" value="1"/>
</dbReference>
<evidence type="ECO:0000256" key="2">
    <source>
        <dbReference type="ARBA" id="ARBA00022730"/>
    </source>
</evidence>
<dbReference type="GO" id="GO:0019843">
    <property type="term" value="F:rRNA binding"/>
    <property type="evidence" value="ECO:0007669"/>
    <property type="project" value="UniProtKB-UniRule"/>
</dbReference>
<evidence type="ECO:0000256" key="1">
    <source>
        <dbReference type="ARBA" id="ARBA00006540"/>
    </source>
</evidence>
<dbReference type="Gene3D" id="2.40.30.10">
    <property type="entry name" value="Translation factors"/>
    <property type="match status" value="1"/>
</dbReference>
<dbReference type="STRING" id="644295.Metev_0858"/>
<comment type="subunit">
    <text evidence="6">Part of the 50S ribosomal subunit. Forms a cluster with proteins L14 and L24e.</text>
</comment>
<organism evidence="8 9">
    <name type="scientific">Methanohalobium evestigatum (strain ATCC BAA-1072 / DSM 3721 / NBRC 107634 / OCM 161 / Z-7303)</name>
    <dbReference type="NCBI Taxonomy" id="644295"/>
    <lineage>
        <taxon>Archaea</taxon>
        <taxon>Methanobacteriati</taxon>
        <taxon>Methanobacteriota</taxon>
        <taxon>Stenosarchaea group</taxon>
        <taxon>Methanomicrobia</taxon>
        <taxon>Methanosarcinales</taxon>
        <taxon>Methanosarcinaceae</taxon>
        <taxon>Methanohalobium</taxon>
    </lineage>
</organism>
<keyword evidence="4 6" id="KW-0689">Ribosomal protein</keyword>
<keyword evidence="5 6" id="KW-0687">Ribonucleoprotein</keyword>
<comment type="similarity">
    <text evidence="1 6">Belongs to the universal ribosomal protein uL3 family.</text>
</comment>
<dbReference type="InterPro" id="IPR009000">
    <property type="entry name" value="Transl_B-barrel_sf"/>
</dbReference>
<dbReference type="GO" id="GO:0022625">
    <property type="term" value="C:cytosolic large ribosomal subunit"/>
    <property type="evidence" value="ECO:0007669"/>
    <property type="project" value="UniProtKB-UniRule"/>
</dbReference>
<name>D7E8T5_METEZ</name>
<dbReference type="InterPro" id="IPR044892">
    <property type="entry name" value="Ribosomal_L3_dom_3_arc_sf"/>
</dbReference>
<evidence type="ECO:0000313" key="8">
    <source>
        <dbReference type="EMBL" id="ADI73756.1"/>
    </source>
</evidence>
<dbReference type="GO" id="GO:0003735">
    <property type="term" value="F:structural constituent of ribosome"/>
    <property type="evidence" value="ECO:0007669"/>
    <property type="project" value="UniProtKB-UniRule"/>
</dbReference>
<dbReference type="EMBL" id="CP002069">
    <property type="protein sequence ID" value="ADI73756.1"/>
    <property type="molecule type" value="Genomic_DNA"/>
</dbReference>
<dbReference type="NCBIfam" id="NF003261">
    <property type="entry name" value="PRK04231.1"/>
    <property type="match status" value="1"/>
</dbReference>
<evidence type="ECO:0000256" key="7">
    <source>
        <dbReference type="SAM" id="MobiDB-lite"/>
    </source>
</evidence>
<keyword evidence="9" id="KW-1185">Reference proteome</keyword>
<reference evidence="8 9" key="1">
    <citation type="submission" date="2010-06" db="EMBL/GenBank/DDBJ databases">
        <title>Complete sequence chromosome of Methanohalobium evestigatum Z-7303.</title>
        <authorList>
            <consortium name="US DOE Joint Genome Institute"/>
            <person name="Lucas S."/>
            <person name="Copeland A."/>
            <person name="Lapidus A."/>
            <person name="Cheng J.-F."/>
            <person name="Bruce D."/>
            <person name="Goodwin L."/>
            <person name="Pitluck S."/>
            <person name="Saunders E."/>
            <person name="Detter J.C."/>
            <person name="Han C."/>
            <person name="Tapia R."/>
            <person name="Land M."/>
            <person name="Hauser L."/>
            <person name="Kyrpides N."/>
            <person name="Mikhailova N."/>
            <person name="Sieprawska-Lupa M."/>
            <person name="Whitman W.B."/>
            <person name="Anderson I."/>
            <person name="Woyke T."/>
        </authorList>
    </citation>
    <scope>NUCLEOTIDE SEQUENCE [LARGE SCALE GENOMIC DNA]</scope>
    <source>
        <strain evidence="9">ATCC BAA-1072 / DSM 3721 / NBRC 107634 / OCM 161 / Z-7303</strain>
    </source>
</reference>
<dbReference type="Gene3D" id="3.30.1430.10">
    <property type="match status" value="1"/>
</dbReference>
<evidence type="ECO:0000256" key="3">
    <source>
        <dbReference type="ARBA" id="ARBA00022884"/>
    </source>
</evidence>
<sequence length="337" mass="37067">MPDVGRPNRGSLAYSPRKRAKSHIPKFRSWPNLDGNPKLQDFAGYKVGMTHVIMIDDTKNSVTEGAEISVPATVVETPDIGVASIRAYKDSEYGKKPVAEAWATDLDADVLRKVKSPDNHDTEKSLEKMESLIDDGTVKDLRVVTYTLPSNLTGVPKKKSDIMETGVSGSDMKEKFEYAKSILGTKISITDVFNPGGIVDIAAITTGKGTQGPVKRWGIQIAKHKHNRAGSARQVGTLGPWHPAHISWRVPQMGQMGYHQRTEYNKRIIKVSNEGSEINPDGGFLNYGLVRGNYVLIKGSVPGPSKRLVRFRDPIRSKVSSTKEPQIVHLNTQSKQG</sequence>
<dbReference type="InterPro" id="IPR045077">
    <property type="entry name" value="L3_arc_euk"/>
</dbReference>
<dbReference type="SUPFAM" id="SSF50447">
    <property type="entry name" value="Translation proteins"/>
    <property type="match status" value="1"/>
</dbReference>
<comment type="function">
    <text evidence="6">One of the primary rRNA binding proteins, it binds directly near the 3'-end of the 23S rRNA, where it nucleates assembly of the 50S subunit.</text>
</comment>
<dbReference type="InterPro" id="IPR019926">
    <property type="entry name" value="Ribosomal_uL3_CS"/>
</dbReference>
<dbReference type="GeneID" id="9346486"/>
<protein>
    <recommendedName>
        <fullName evidence="6">Large ribosomal subunit protein uL3</fullName>
    </recommendedName>
</protein>
<dbReference type="HAMAP" id="MF_01325_A">
    <property type="entry name" value="Ribosomal_uL3_A"/>
    <property type="match status" value="1"/>
</dbReference>
<evidence type="ECO:0000256" key="5">
    <source>
        <dbReference type="ARBA" id="ARBA00023274"/>
    </source>
</evidence>
<accession>D7E8T5</accession>
<evidence type="ECO:0000313" key="9">
    <source>
        <dbReference type="Proteomes" id="UP000000391"/>
    </source>
</evidence>
<feature type="region of interest" description="Disordered" evidence="7">
    <location>
        <begin position="1"/>
        <end position="20"/>
    </location>
</feature>
<dbReference type="AlphaFoldDB" id="D7E8T5"/>
<proteinExistence type="inferred from homology"/>
<evidence type="ECO:0000256" key="6">
    <source>
        <dbReference type="HAMAP-Rule" id="MF_01325"/>
    </source>
</evidence>
<gene>
    <name evidence="6" type="primary">rpl3</name>
    <name evidence="8" type="ordered locus">Metev_0858</name>
</gene>
<dbReference type="PANTHER" id="PTHR11363">
    <property type="entry name" value="60S RIBOSOMAL PROTEIN L3-RELATED"/>
    <property type="match status" value="1"/>
</dbReference>
<dbReference type="PANTHER" id="PTHR11363:SF5">
    <property type="entry name" value="LARGE RIBOSOMAL SUBUNIT PROTEIN UL3"/>
    <property type="match status" value="1"/>
</dbReference>
<keyword evidence="3 6" id="KW-0694">RNA-binding</keyword>
<dbReference type="KEGG" id="mev:Metev_0858"/>
<dbReference type="RefSeq" id="WP_013194324.1">
    <property type="nucleotide sequence ID" value="NC_014253.1"/>
</dbReference>
<dbReference type="OrthoDB" id="6121at2157"/>
<dbReference type="InterPro" id="IPR000597">
    <property type="entry name" value="Ribosomal_uL3"/>
</dbReference>
<dbReference type="Pfam" id="PF00297">
    <property type="entry name" value="Ribosomal_L3"/>
    <property type="match status" value="1"/>
</dbReference>
<dbReference type="PROSITE" id="PS00474">
    <property type="entry name" value="RIBOSOMAL_L3"/>
    <property type="match status" value="1"/>
</dbReference>
<dbReference type="Gene3D" id="4.10.960.10">
    <property type="entry name" value="Ribosomal protein L3, domain 3"/>
    <property type="match status" value="1"/>
</dbReference>
<dbReference type="HOGENOM" id="CLU_033361_2_0_2"/>
<dbReference type="GO" id="GO:0006412">
    <property type="term" value="P:translation"/>
    <property type="evidence" value="ECO:0007669"/>
    <property type="project" value="UniProtKB-UniRule"/>
</dbReference>
<keyword evidence="2 6" id="KW-0699">rRNA-binding</keyword>
<dbReference type="InterPro" id="IPR019928">
    <property type="entry name" value="Ribosomal_uL3_arc"/>
</dbReference>
<evidence type="ECO:0000256" key="4">
    <source>
        <dbReference type="ARBA" id="ARBA00022980"/>
    </source>
</evidence>